<dbReference type="Pfam" id="PF16287">
    <property type="entry name" value="DUF4933"/>
    <property type="match status" value="1"/>
</dbReference>
<dbReference type="PROSITE" id="PS51257">
    <property type="entry name" value="PROKAR_LIPOPROTEIN"/>
    <property type="match status" value="1"/>
</dbReference>
<dbReference type="InterPro" id="IPR032558">
    <property type="entry name" value="DUF4934"/>
</dbReference>
<feature type="domain" description="DUF4934" evidence="1">
    <location>
        <begin position="46"/>
        <end position="147"/>
    </location>
</feature>
<dbReference type="Pfam" id="PF16288">
    <property type="entry name" value="DUF4934"/>
    <property type="match status" value="1"/>
</dbReference>
<dbReference type="Proteomes" id="UP000195950">
    <property type="component" value="Unassembled WGS sequence"/>
</dbReference>
<dbReference type="RefSeq" id="WP_009275954.1">
    <property type="nucleotide sequence ID" value="NZ_CAXSUO010000001.1"/>
</dbReference>
<evidence type="ECO:0000259" key="1">
    <source>
        <dbReference type="Pfam" id="PF16288"/>
    </source>
</evidence>
<dbReference type="EMBL" id="WKMY01000001">
    <property type="protein sequence ID" value="MRY92092.1"/>
    <property type="molecule type" value="Genomic_DNA"/>
</dbReference>
<dbReference type="Proteomes" id="UP000461276">
    <property type="component" value="Unassembled WGS sequence"/>
</dbReference>
<accession>A0A173RH30</accession>
<dbReference type="Proteomes" id="UP000432516">
    <property type="component" value="Unassembled WGS sequence"/>
</dbReference>
<evidence type="ECO:0000313" key="5">
    <source>
        <dbReference type="EMBL" id="OUP21037.1"/>
    </source>
</evidence>
<organism evidence="2 6">
    <name type="scientific">Parabacteroides distasonis</name>
    <dbReference type="NCBI Taxonomy" id="823"/>
    <lineage>
        <taxon>Bacteria</taxon>
        <taxon>Pseudomonadati</taxon>
        <taxon>Bacteroidota</taxon>
        <taxon>Bacteroidia</taxon>
        <taxon>Bacteroidales</taxon>
        <taxon>Tannerellaceae</taxon>
        <taxon>Parabacteroides</taxon>
    </lineage>
</organism>
<dbReference type="InterPro" id="IPR032559">
    <property type="entry name" value="DUF4933"/>
</dbReference>
<evidence type="ECO:0000313" key="9">
    <source>
        <dbReference type="Proteomes" id="UP000461276"/>
    </source>
</evidence>
<evidence type="ECO:0000313" key="6">
    <source>
        <dbReference type="Proteomes" id="UP000095591"/>
    </source>
</evidence>
<dbReference type="SUPFAM" id="SSF75011">
    <property type="entry name" value="3-carboxy-cis,cis-mucoante lactonizing enzyme"/>
    <property type="match status" value="1"/>
</dbReference>
<proteinExistence type="predicted"/>
<protein>
    <submittedName>
        <fullName evidence="5">6-bladed beta-propeller</fullName>
    </submittedName>
    <submittedName>
        <fullName evidence="3">DUF4934 domain-containing protein</fullName>
    </submittedName>
</protein>
<evidence type="ECO:0000313" key="4">
    <source>
        <dbReference type="EMBL" id="MRZ53715.1"/>
    </source>
</evidence>
<evidence type="ECO:0000313" key="8">
    <source>
        <dbReference type="Proteomes" id="UP000432516"/>
    </source>
</evidence>
<dbReference type="EMBL" id="NFJX01000003">
    <property type="protein sequence ID" value="OUP21037.1"/>
    <property type="molecule type" value="Genomic_DNA"/>
</dbReference>
<name>A0A173RH30_PARDI</name>
<reference evidence="2 6" key="1">
    <citation type="submission" date="2015-09" db="EMBL/GenBank/DDBJ databases">
        <authorList>
            <consortium name="Pathogen Informatics"/>
        </authorList>
    </citation>
    <scope>NUCLEOTIDE SEQUENCE [LARGE SCALE GENOMIC DNA]</scope>
    <source>
        <strain evidence="2 6">2789STDY5608872</strain>
    </source>
</reference>
<reference evidence="7" key="2">
    <citation type="submission" date="2017-04" db="EMBL/GenBank/DDBJ databases">
        <title>Function of individual gut microbiota members based on whole genome sequencing of pure cultures obtained from chicken caecum.</title>
        <authorList>
            <person name="Medvecky M."/>
            <person name="Cejkova D."/>
            <person name="Polansky O."/>
            <person name="Karasova D."/>
            <person name="Kubasova T."/>
            <person name="Cizek A."/>
            <person name="Rychlik I."/>
        </authorList>
    </citation>
    <scope>NUCLEOTIDE SEQUENCE [LARGE SCALE GENOMIC DNA]</scope>
    <source>
        <strain evidence="7">An199</strain>
    </source>
</reference>
<dbReference type="EMBL" id="CYXP01000001">
    <property type="protein sequence ID" value="CUM77243.1"/>
    <property type="molecule type" value="Genomic_DNA"/>
</dbReference>
<evidence type="ECO:0000313" key="3">
    <source>
        <dbReference type="EMBL" id="MRY92092.1"/>
    </source>
</evidence>
<sequence>MILQIKPFIGLSVLFLSVFFSCGQTKKTEGLEVIPIEAAYLHPTTLKASDYFRKIRYVPLETNDHALVGSDPVVWISGDRLIVSSNQKQCLSFDKATGRFVSSIGHIGNDPEGSQSLFGWMNAAAGHVYFPAGNGRSVVYDKDGNFVGDQQDLEVTNGIYGVDTYDYLDKDILVEHLPATEDKPDRIILFRDTTLLASFPSHGEPHSPLSGAMTDILEMNIHQHTETGYDVIYITFKDGRQNCLVPSEQIFWHKGKDLFFRETFNDTIYQVETTGLTPVKRFDFGTMRWDRKDRYNPEKDQAFYPLDVCESDRILWLRFVVNLHHQEQWKVYNAIYDKINGDVKVAPFKEGIHDDLNGFLPLQPTFATPSGEFAQLVPAGKILEWFEKHTGQEDWPEEIKALKKLTEEDNPVVILME</sequence>
<gene>
    <name evidence="5" type="ORF">B5F32_04275</name>
    <name evidence="2" type="ORF">ERS852429_00498</name>
    <name evidence="3" type="ORF">GKD67_02320</name>
    <name evidence="4" type="ORF">GKD68_02975</name>
</gene>
<evidence type="ECO:0000313" key="2">
    <source>
        <dbReference type="EMBL" id="CUM77243.1"/>
    </source>
</evidence>
<dbReference type="EMBL" id="WKNE01000002">
    <property type="protein sequence ID" value="MRZ53715.1"/>
    <property type="molecule type" value="Genomic_DNA"/>
</dbReference>
<reference evidence="5" key="3">
    <citation type="journal article" date="2018" name="BMC Genomics">
        <title>Whole genome sequencing and function prediction of 133 gut anaerobes isolated from chicken caecum in pure cultures.</title>
        <authorList>
            <person name="Medvecky M."/>
            <person name="Cejkova D."/>
            <person name="Polansky O."/>
            <person name="Karasova D."/>
            <person name="Kubasova T."/>
            <person name="Cizek A."/>
            <person name="Rychlik I."/>
        </authorList>
    </citation>
    <scope>NUCLEOTIDE SEQUENCE</scope>
    <source>
        <strain evidence="5">An199</strain>
    </source>
</reference>
<dbReference type="AlphaFoldDB" id="A0A173RH30"/>
<reference evidence="8 9" key="4">
    <citation type="journal article" date="2019" name="Nat. Med.">
        <title>A library of human gut bacterial isolates paired with longitudinal multiomics data enables mechanistic microbiome research.</title>
        <authorList>
            <person name="Poyet M."/>
            <person name="Groussin M."/>
            <person name="Gibbons S.M."/>
            <person name="Avila-Pacheco J."/>
            <person name="Jiang X."/>
            <person name="Kearney S.M."/>
            <person name="Perrotta A.R."/>
            <person name="Berdy B."/>
            <person name="Zhao S."/>
            <person name="Lieberman T.D."/>
            <person name="Swanson P.K."/>
            <person name="Smith M."/>
            <person name="Roesemann S."/>
            <person name="Alexander J.E."/>
            <person name="Rich S.A."/>
            <person name="Livny J."/>
            <person name="Vlamakis H."/>
            <person name="Clish C."/>
            <person name="Bullock K."/>
            <person name="Deik A."/>
            <person name="Scott J."/>
            <person name="Pierce K.A."/>
            <person name="Xavier R.J."/>
            <person name="Alm E.J."/>
        </authorList>
    </citation>
    <scope>NUCLEOTIDE SEQUENCE [LARGE SCALE GENOMIC DNA]</scope>
    <source>
        <strain evidence="4 8">BIOML-A2</strain>
        <strain evidence="3 9">BIOML-A9</strain>
    </source>
</reference>
<evidence type="ECO:0000313" key="7">
    <source>
        <dbReference type="Proteomes" id="UP000195950"/>
    </source>
</evidence>
<dbReference type="Proteomes" id="UP000095591">
    <property type="component" value="Unassembled WGS sequence"/>
</dbReference>